<dbReference type="KEGG" id="eaz:JHT90_12475"/>
<sequence>MIELTPTQKAFRNSMASMAAAVNVITTNGKSGRCGITATAVCSITDTPPTILVCINRNSEMNAIFKENGHLCVNVLSAEHLEVAQHFAGMTGVEMGNRFDLHDWQDGLHNLPVLNDALASLQGRISQMSEVGTHTLFFVELDDINVRTDGDGLTYFNRAFHTIPRN</sequence>
<dbReference type="InterPro" id="IPR012349">
    <property type="entry name" value="Split_barrel_FMN-bd"/>
</dbReference>
<dbReference type="NCBIfam" id="TIGR02296">
    <property type="entry name" value="HpaC"/>
    <property type="match status" value="1"/>
</dbReference>
<keyword evidence="5" id="KW-0058">Aromatic hydrocarbons catabolism</keyword>
<dbReference type="GO" id="GO:0042602">
    <property type="term" value="F:riboflavin reductase (NADPH) activity"/>
    <property type="evidence" value="ECO:0007669"/>
    <property type="project" value="TreeGrafter"/>
</dbReference>
<comment type="similarity">
    <text evidence="2">Belongs to the non-flavoprotein flavin reductase family. HpaC subfamily.</text>
</comment>
<dbReference type="Proteomes" id="UP000595278">
    <property type="component" value="Chromosome"/>
</dbReference>
<evidence type="ECO:0000256" key="5">
    <source>
        <dbReference type="ARBA" id="ARBA00022797"/>
    </source>
</evidence>
<feature type="domain" description="Flavin reductase like" evidence="8">
    <location>
        <begin position="15"/>
        <end position="162"/>
    </location>
</feature>
<proteinExistence type="inferred from homology"/>
<evidence type="ECO:0000256" key="2">
    <source>
        <dbReference type="ARBA" id="ARBA00006032"/>
    </source>
</evidence>
<evidence type="ECO:0000256" key="7">
    <source>
        <dbReference type="ARBA" id="ARBA00023027"/>
    </source>
</evidence>
<protein>
    <recommendedName>
        <fullName evidence="3">4-hydroxyphenylacetate 3-monooxygenase reductase component</fullName>
    </recommendedName>
</protein>
<gene>
    <name evidence="9" type="primary">hpaC</name>
    <name evidence="9" type="ORF">JHT90_12475</name>
</gene>
<dbReference type="GO" id="GO:0006208">
    <property type="term" value="P:pyrimidine nucleobase catabolic process"/>
    <property type="evidence" value="ECO:0007669"/>
    <property type="project" value="TreeGrafter"/>
</dbReference>
<dbReference type="Gene3D" id="2.30.110.10">
    <property type="entry name" value="Electron Transport, Fmn-binding Protein, Chain A"/>
    <property type="match status" value="1"/>
</dbReference>
<dbReference type="InterPro" id="IPR050268">
    <property type="entry name" value="NADH-dep_flavin_reductase"/>
</dbReference>
<evidence type="ECO:0000256" key="1">
    <source>
        <dbReference type="ARBA" id="ARBA00005112"/>
    </source>
</evidence>
<dbReference type="AlphaFoldDB" id="A0A974RYH0"/>
<comment type="pathway">
    <text evidence="1">Aromatic compound metabolism; 4-hydroxyphenylacetate degradation; pyruvate and succinate semialdehyde from 4-hydroxyphenylacetate: step 1/7.</text>
</comment>
<dbReference type="RefSeq" id="WP_201095886.1">
    <property type="nucleotide sequence ID" value="NZ_CP067393.1"/>
</dbReference>
<dbReference type="InterPro" id="IPR011982">
    <property type="entry name" value="HPA_mOase_red"/>
</dbReference>
<dbReference type="PANTHER" id="PTHR30466:SF1">
    <property type="entry name" value="FMN REDUCTASE (NADH) RUTF"/>
    <property type="match status" value="1"/>
</dbReference>
<dbReference type="GO" id="GO:0010181">
    <property type="term" value="F:FMN binding"/>
    <property type="evidence" value="ECO:0007669"/>
    <property type="project" value="InterPro"/>
</dbReference>
<evidence type="ECO:0000313" key="9">
    <source>
        <dbReference type="EMBL" id="QQP87217.1"/>
    </source>
</evidence>
<keyword evidence="7" id="KW-0520">NAD</keyword>
<accession>A0A974RYH0</accession>
<evidence type="ECO:0000259" key="8">
    <source>
        <dbReference type="SMART" id="SM00903"/>
    </source>
</evidence>
<dbReference type="PANTHER" id="PTHR30466">
    <property type="entry name" value="FLAVIN REDUCTASE"/>
    <property type="match status" value="1"/>
</dbReference>
<organism evidence="9 10">
    <name type="scientific">Entomomonas asaccharolytica</name>
    <dbReference type="NCBI Taxonomy" id="2785331"/>
    <lineage>
        <taxon>Bacteria</taxon>
        <taxon>Pseudomonadati</taxon>
        <taxon>Pseudomonadota</taxon>
        <taxon>Gammaproteobacteria</taxon>
        <taxon>Pseudomonadales</taxon>
        <taxon>Pseudomonadaceae</taxon>
        <taxon>Entomomonas</taxon>
    </lineage>
</organism>
<dbReference type="InterPro" id="IPR002563">
    <property type="entry name" value="Flavin_Rdtase-like_dom"/>
</dbReference>
<keyword evidence="4" id="KW-0285">Flavoprotein</keyword>
<evidence type="ECO:0000256" key="6">
    <source>
        <dbReference type="ARBA" id="ARBA00023002"/>
    </source>
</evidence>
<dbReference type="GO" id="GO:0016651">
    <property type="term" value="F:oxidoreductase activity, acting on NAD(P)H"/>
    <property type="evidence" value="ECO:0007669"/>
    <property type="project" value="InterPro"/>
</dbReference>
<dbReference type="Pfam" id="PF01613">
    <property type="entry name" value="Flavin_Reduct"/>
    <property type="match status" value="1"/>
</dbReference>
<evidence type="ECO:0000313" key="10">
    <source>
        <dbReference type="Proteomes" id="UP000595278"/>
    </source>
</evidence>
<dbReference type="SUPFAM" id="SSF50475">
    <property type="entry name" value="FMN-binding split barrel"/>
    <property type="match status" value="1"/>
</dbReference>
<evidence type="ECO:0000256" key="4">
    <source>
        <dbReference type="ARBA" id="ARBA00022630"/>
    </source>
</evidence>
<dbReference type="EMBL" id="CP067393">
    <property type="protein sequence ID" value="QQP87217.1"/>
    <property type="molecule type" value="Genomic_DNA"/>
</dbReference>
<reference evidence="9 10" key="1">
    <citation type="submission" date="2021-01" db="EMBL/GenBank/DDBJ databases">
        <title>Entomomonas sp. F2A isolated from a house cricket (Acheta domesticus).</title>
        <authorList>
            <person name="Spergser J."/>
            <person name="Busse H.-J."/>
        </authorList>
    </citation>
    <scope>NUCLEOTIDE SEQUENCE [LARGE SCALE GENOMIC DNA]</scope>
    <source>
        <strain evidence="9 10">F2A</strain>
    </source>
</reference>
<dbReference type="GO" id="GO:0042537">
    <property type="term" value="P:benzene-containing compound metabolic process"/>
    <property type="evidence" value="ECO:0007669"/>
    <property type="project" value="InterPro"/>
</dbReference>
<keyword evidence="10" id="KW-1185">Reference proteome</keyword>
<keyword evidence="6 9" id="KW-0560">Oxidoreductase</keyword>
<evidence type="ECO:0000256" key="3">
    <source>
        <dbReference type="ARBA" id="ARBA00015398"/>
    </source>
</evidence>
<name>A0A974RYH0_9GAMM</name>
<dbReference type="GO" id="GO:0051287">
    <property type="term" value="F:NAD binding"/>
    <property type="evidence" value="ECO:0007669"/>
    <property type="project" value="InterPro"/>
</dbReference>
<dbReference type="SMART" id="SM00903">
    <property type="entry name" value="Flavin_Reduct"/>
    <property type="match status" value="1"/>
</dbReference>